<dbReference type="InterPro" id="IPR046521">
    <property type="entry name" value="DUF6698"/>
</dbReference>
<accession>A0ABQ0LGV4</accession>
<feature type="region of interest" description="Disordered" evidence="1">
    <location>
        <begin position="415"/>
        <end position="444"/>
    </location>
</feature>
<dbReference type="Pfam" id="PF20414">
    <property type="entry name" value="DUF6698"/>
    <property type="match status" value="1"/>
</dbReference>
<gene>
    <name evidence="2" type="ORF">MCHLO_07538</name>
</gene>
<name>A0ABQ0LGV4_MYCCL</name>
<protein>
    <submittedName>
        <fullName evidence="2">Uncharacterized protein</fullName>
    </submittedName>
</protein>
<dbReference type="Proteomes" id="UP000815677">
    <property type="component" value="Unassembled WGS sequence"/>
</dbReference>
<dbReference type="EMBL" id="DF846343">
    <property type="protein sequence ID" value="GAT50281.1"/>
    <property type="molecule type" value="Genomic_DNA"/>
</dbReference>
<evidence type="ECO:0000313" key="2">
    <source>
        <dbReference type="EMBL" id="GAT50281.1"/>
    </source>
</evidence>
<sequence>MADENRPPEPSRPLPVLSPSQRVFLDEILRELGCAPDPHANPGLQLGKRKDPPPRNAYVLLSSITLGLNTSRSNRGAFHQLIDAAKFTPRGADAFWNMRRILAYGCLAATDKENFQALPARERGPHHAQIFSKILQTCRYELSPVVHFLHADFARNPAPWSALVSRVILSIITLARLRFPQFGRAAQEARTQDTNTFKSHLRVFLPNPDTDYFVPPIESTSKARRGLTHPQLRLLIMPWRDRVHFPPLVFREHDSPAELSQDAQNILAQIAINKYEPSSKRFPSFCYPDGKWDPEQYQANLFRNVAIVRGLRLLLITRVDALGVAKNAIPSGCIAAIHSIYEVTPELVAYIVVQLRLSLSSLPEWKDRESPNYSLSDLYRKVLAAFDDTSNPNLPDWSQETLNWLTSQVFCKVEDPRAAPPEDDPDESEDEAVVQRKRRAEESG</sequence>
<reference evidence="2" key="1">
    <citation type="submission" date="2014-09" db="EMBL/GenBank/DDBJ databases">
        <title>Genome sequence of the luminous mushroom Mycena chlorophos for searching fungal bioluminescence genes.</title>
        <authorList>
            <person name="Tanaka Y."/>
            <person name="Kasuga D."/>
            <person name="Oba Y."/>
            <person name="Hase S."/>
            <person name="Sato K."/>
            <person name="Oba Y."/>
            <person name="Sakakibara Y."/>
        </authorList>
    </citation>
    <scope>NUCLEOTIDE SEQUENCE</scope>
</reference>
<proteinExistence type="predicted"/>
<organism evidence="2 3">
    <name type="scientific">Mycena chlorophos</name>
    <name type="common">Agaric fungus</name>
    <name type="synonym">Agaricus chlorophos</name>
    <dbReference type="NCBI Taxonomy" id="658473"/>
    <lineage>
        <taxon>Eukaryota</taxon>
        <taxon>Fungi</taxon>
        <taxon>Dikarya</taxon>
        <taxon>Basidiomycota</taxon>
        <taxon>Agaricomycotina</taxon>
        <taxon>Agaricomycetes</taxon>
        <taxon>Agaricomycetidae</taxon>
        <taxon>Agaricales</taxon>
        <taxon>Marasmiineae</taxon>
        <taxon>Mycenaceae</taxon>
        <taxon>Mycena</taxon>
    </lineage>
</organism>
<feature type="compositionally biased region" description="Acidic residues" evidence="1">
    <location>
        <begin position="421"/>
        <end position="432"/>
    </location>
</feature>
<evidence type="ECO:0000313" key="3">
    <source>
        <dbReference type="Proteomes" id="UP000815677"/>
    </source>
</evidence>
<keyword evidence="3" id="KW-1185">Reference proteome</keyword>
<evidence type="ECO:0000256" key="1">
    <source>
        <dbReference type="SAM" id="MobiDB-lite"/>
    </source>
</evidence>